<dbReference type="GO" id="GO:0035973">
    <property type="term" value="P:aggrephagy"/>
    <property type="evidence" value="ECO:0007669"/>
    <property type="project" value="TreeGrafter"/>
</dbReference>
<dbReference type="PROSITE" id="PS01357">
    <property type="entry name" value="ZF_ZZ_1"/>
    <property type="match status" value="2"/>
</dbReference>
<dbReference type="SUPFAM" id="SSF57850">
    <property type="entry name" value="RING/U-box"/>
    <property type="match status" value="3"/>
</dbReference>
<evidence type="ECO:0000259" key="7">
    <source>
        <dbReference type="PROSITE" id="PS50135"/>
    </source>
</evidence>
<evidence type="ECO:0000313" key="8">
    <source>
        <dbReference type="EMBL" id="CAD7249614.1"/>
    </source>
</evidence>
<feature type="domain" description="ZZ-type" evidence="7">
    <location>
        <begin position="83"/>
        <end position="134"/>
    </location>
</feature>
<evidence type="ECO:0000256" key="5">
    <source>
        <dbReference type="SAM" id="MobiDB-lite"/>
    </source>
</evidence>
<dbReference type="PROSITE" id="PS50135">
    <property type="entry name" value="ZF_ZZ_2"/>
    <property type="match status" value="3"/>
</dbReference>
<dbReference type="AlphaFoldDB" id="A0A7R9A8V0"/>
<dbReference type="GO" id="GO:0044753">
    <property type="term" value="C:amphisome"/>
    <property type="evidence" value="ECO:0007669"/>
    <property type="project" value="TreeGrafter"/>
</dbReference>
<dbReference type="GO" id="GO:0005080">
    <property type="term" value="F:protein kinase C binding"/>
    <property type="evidence" value="ECO:0007669"/>
    <property type="project" value="TreeGrafter"/>
</dbReference>
<evidence type="ECO:0000256" key="3">
    <source>
        <dbReference type="ARBA" id="ARBA00022833"/>
    </source>
</evidence>
<feature type="domain" description="ZZ-type" evidence="7">
    <location>
        <begin position="150"/>
        <end position="201"/>
    </location>
</feature>
<dbReference type="GO" id="GO:0070530">
    <property type="term" value="F:K63-linked polyubiquitin modification-dependent protein binding"/>
    <property type="evidence" value="ECO:0007669"/>
    <property type="project" value="TreeGrafter"/>
</dbReference>
<feature type="domain" description="ZZ-type" evidence="7">
    <location>
        <begin position="215"/>
        <end position="265"/>
    </location>
</feature>
<evidence type="ECO:0000256" key="6">
    <source>
        <dbReference type="SAM" id="Phobius"/>
    </source>
</evidence>
<keyword evidence="6" id="KW-1133">Transmembrane helix</keyword>
<feature type="transmembrane region" description="Helical" evidence="6">
    <location>
        <begin position="25"/>
        <end position="52"/>
    </location>
</feature>
<proteinExistence type="predicted"/>
<sequence length="329" mass="36394">MNPKEPHTRADPPRTPSPIRGRGHALLLLLFLLLLLLFLLLLLLILLLLLLLASLKDETGSWGMFEPRRARQPPGSVSEWDVHDGVTCSSCRGPVRGNRYKCLECKDFDLCSSCEASGTKHSQHSFIRLPSRVPVDSLAPELDGATREVHPGVTCCSCGRGVRGKRYRCLACPDSDFCSSCEQAVVQHFLHPMIRFSKPDAIAFGVSVICPDGLHRGVRCGECGGSILGHRYKCLQCQDLDLCPRCEASSKHLHHRMLRIPSKRKQPPDVPRREGPRGGRGRGEGRGSSDPSFREALGLRSENVVGIDSFLEKQSWEMRSLGNGNEKLS</sequence>
<dbReference type="GO" id="GO:0016235">
    <property type="term" value="C:aggresome"/>
    <property type="evidence" value="ECO:0007669"/>
    <property type="project" value="TreeGrafter"/>
</dbReference>
<dbReference type="EMBL" id="CAJPEV010002395">
    <property type="protein sequence ID" value="CAG0896751.1"/>
    <property type="molecule type" value="Genomic_DNA"/>
</dbReference>
<gene>
    <name evidence="8" type="ORF">DSTB1V02_LOCUS9403</name>
</gene>
<name>A0A7R9A8V0_9CRUS</name>
<feature type="region of interest" description="Disordered" evidence="5">
    <location>
        <begin position="257"/>
        <end position="297"/>
    </location>
</feature>
<feature type="compositionally biased region" description="Basic and acidic residues" evidence="5">
    <location>
        <begin position="266"/>
        <end position="287"/>
    </location>
</feature>
<keyword evidence="6" id="KW-0472">Membrane</keyword>
<dbReference type="OrthoDB" id="2122982at2759"/>
<dbReference type="CDD" id="cd02340">
    <property type="entry name" value="ZZ_NBR1_like"/>
    <property type="match status" value="3"/>
</dbReference>
<dbReference type="Proteomes" id="UP000677054">
    <property type="component" value="Unassembled WGS sequence"/>
</dbReference>
<dbReference type="GO" id="GO:0000423">
    <property type="term" value="P:mitophagy"/>
    <property type="evidence" value="ECO:0007669"/>
    <property type="project" value="TreeGrafter"/>
</dbReference>
<accession>A0A7R9A8V0</accession>
<evidence type="ECO:0000313" key="9">
    <source>
        <dbReference type="Proteomes" id="UP000677054"/>
    </source>
</evidence>
<dbReference type="Gene3D" id="3.30.60.90">
    <property type="match status" value="3"/>
</dbReference>
<evidence type="ECO:0000256" key="4">
    <source>
        <dbReference type="PROSITE-ProRule" id="PRU00228"/>
    </source>
</evidence>
<dbReference type="GO" id="GO:0007032">
    <property type="term" value="P:endosome organization"/>
    <property type="evidence" value="ECO:0007669"/>
    <property type="project" value="TreeGrafter"/>
</dbReference>
<dbReference type="InterPro" id="IPR043145">
    <property type="entry name" value="Znf_ZZ_sf"/>
</dbReference>
<evidence type="ECO:0000256" key="2">
    <source>
        <dbReference type="ARBA" id="ARBA00022771"/>
    </source>
</evidence>
<reference evidence="8" key="1">
    <citation type="submission" date="2020-11" db="EMBL/GenBank/DDBJ databases">
        <authorList>
            <person name="Tran Van P."/>
        </authorList>
    </citation>
    <scope>NUCLEOTIDE SEQUENCE</scope>
</reference>
<dbReference type="InterPro" id="IPR000433">
    <property type="entry name" value="Znf_ZZ"/>
</dbReference>
<keyword evidence="9" id="KW-1185">Reference proteome</keyword>
<keyword evidence="1" id="KW-0479">Metal-binding</keyword>
<dbReference type="Pfam" id="PF00569">
    <property type="entry name" value="ZZ"/>
    <property type="match status" value="3"/>
</dbReference>
<dbReference type="GO" id="GO:0008270">
    <property type="term" value="F:zinc ion binding"/>
    <property type="evidence" value="ECO:0007669"/>
    <property type="project" value="UniProtKB-KW"/>
</dbReference>
<keyword evidence="6" id="KW-0812">Transmembrane</keyword>
<keyword evidence="3" id="KW-0862">Zinc</keyword>
<dbReference type="PANTHER" id="PTHR15090">
    <property type="entry name" value="SEQUESTOSOME 1-RELATED"/>
    <property type="match status" value="1"/>
</dbReference>
<evidence type="ECO:0000256" key="1">
    <source>
        <dbReference type="ARBA" id="ARBA00022723"/>
    </source>
</evidence>
<dbReference type="EMBL" id="LR901912">
    <property type="protein sequence ID" value="CAD7249614.1"/>
    <property type="molecule type" value="Genomic_DNA"/>
</dbReference>
<keyword evidence="2 4" id="KW-0863">Zinc-finger</keyword>
<protein>
    <recommendedName>
        <fullName evidence="7">ZZ-type domain-containing protein</fullName>
    </recommendedName>
</protein>
<dbReference type="InterPro" id="IPR052260">
    <property type="entry name" value="Autophagy_Rcpt_SigReg"/>
</dbReference>
<organism evidence="8">
    <name type="scientific">Darwinula stevensoni</name>
    <dbReference type="NCBI Taxonomy" id="69355"/>
    <lineage>
        <taxon>Eukaryota</taxon>
        <taxon>Metazoa</taxon>
        <taxon>Ecdysozoa</taxon>
        <taxon>Arthropoda</taxon>
        <taxon>Crustacea</taxon>
        <taxon>Oligostraca</taxon>
        <taxon>Ostracoda</taxon>
        <taxon>Podocopa</taxon>
        <taxon>Podocopida</taxon>
        <taxon>Darwinulocopina</taxon>
        <taxon>Darwinuloidea</taxon>
        <taxon>Darwinulidae</taxon>
        <taxon>Darwinula</taxon>
    </lineage>
</organism>
<dbReference type="SMART" id="SM00291">
    <property type="entry name" value="ZnF_ZZ"/>
    <property type="match status" value="3"/>
</dbReference>
<dbReference type="PANTHER" id="PTHR15090:SF0">
    <property type="entry name" value="SEQUESTOSOME-1"/>
    <property type="match status" value="1"/>
</dbReference>